<keyword evidence="1" id="KW-0614">Plasmid</keyword>
<accession>A0AAN0M6P9</accession>
<dbReference type="RefSeq" id="WP_012564904.1">
    <property type="nucleotide sequence ID" value="NZ_CP135179.1"/>
</dbReference>
<protein>
    <submittedName>
        <fullName evidence="1">Uncharacterized protein</fullName>
    </submittedName>
</protein>
<evidence type="ECO:0000313" key="1">
    <source>
        <dbReference type="EMBL" id="WZS88774.1"/>
    </source>
</evidence>
<dbReference type="EMBL" id="CP135179">
    <property type="protein sequence ID" value="WZS88774.1"/>
    <property type="molecule type" value="Genomic_DNA"/>
</dbReference>
<keyword evidence="2" id="KW-1185">Reference proteome</keyword>
<name>A0AAN0M6P9_9VIBR</name>
<dbReference type="Proteomes" id="UP001441914">
    <property type="component" value="Plasmid unnamed2"/>
</dbReference>
<geneLocation type="plasmid" evidence="1 2">
    <name>unnamed2</name>
</geneLocation>
<dbReference type="AlphaFoldDB" id="A0AAN0M6P9"/>
<sequence>MKKRRFTQEDRTLIELQIEKGVARKEAAKAIYEKVYGLKPRDFALIDSLCSSNGEDYRDQAFETIFKRNREKLKRLTIARAARAELKKLPKEEKSTFSWSASIHKRR</sequence>
<proteinExistence type="predicted"/>
<gene>
    <name evidence="1" type="ORF">QYQ95_23390</name>
</gene>
<organism evidence="1 2">
    <name type="scientific">Vibrio cyclitrophicus ZF270</name>
    <dbReference type="NCBI Taxonomy" id="1136176"/>
    <lineage>
        <taxon>Bacteria</taxon>
        <taxon>Pseudomonadati</taxon>
        <taxon>Pseudomonadota</taxon>
        <taxon>Gammaproteobacteria</taxon>
        <taxon>Vibrionales</taxon>
        <taxon>Vibrionaceae</taxon>
        <taxon>Vibrio</taxon>
    </lineage>
</organism>
<evidence type="ECO:0000313" key="2">
    <source>
        <dbReference type="Proteomes" id="UP001441914"/>
    </source>
</evidence>
<reference evidence="1 2" key="1">
    <citation type="journal article" date="2024" name="Elife">
        <title>Polysaccharide breakdown products drive degradation-dispersal cycles of foraging bacteria through changes in metabolism and motility.</title>
        <authorList>
            <person name="Stubbusch A.K."/>
            <person name="Keegstra J.M."/>
            <person name="Schwartzman J."/>
            <person name="Pontrelli S."/>
            <person name="Clerc E.E."/>
            <person name="Stocker R."/>
            <person name="Magnabosco C."/>
            <person name="Schubert O.T."/>
            <person name="Ackermann M."/>
            <person name="D'Souza G.G."/>
        </authorList>
    </citation>
    <scope>NUCLEOTIDE SEQUENCE [LARGE SCALE GENOMIC DNA]</scope>
    <source>
        <strain evidence="1 2">ZF270</strain>
        <plasmid evidence="1 2">unnamed2</plasmid>
    </source>
</reference>